<evidence type="ECO:0000313" key="1">
    <source>
        <dbReference type="EMBL" id="ALC20740.1"/>
    </source>
</evidence>
<evidence type="ECO:0000313" key="2">
    <source>
        <dbReference type="Proteomes" id="UP000060513"/>
    </source>
</evidence>
<dbReference type="AlphaFoldDB" id="A0A0M4D8I5"/>
<dbReference type="KEGG" id="spri:SPRI_2434"/>
<dbReference type="STRING" id="38300.SPRI_2434"/>
<sequence>MRMAFAEDSWYGPQGYESRVDLTTVSRSNLRWYCFLGAWRIEHGTTDISPPWGWTPLFDAFYSVREVMGSAREGAEHDWIDFTENDEKIRIVRRGDDMVLSPTYAEAEIVCSVDEFVDAGRDFIRRELAVVVADHPALAMNPTARQLADEVGLALGP</sequence>
<reference evidence="1 2" key="1">
    <citation type="submission" date="2015-08" db="EMBL/GenBank/DDBJ databases">
        <title>Genome sequence of the pristinamycin over-producing bacterium Streptomyces pristinaespiralis HCCB10218.</title>
        <authorList>
            <person name="Tian J."/>
            <person name="Yang J."/>
            <person name="Li L."/>
            <person name="Ruan L."/>
            <person name="Wei W."/>
            <person name="Zheng G."/>
            <person name="Wei Z."/>
            <person name="Yang S."/>
            <person name="Ge M."/>
            <person name="Jiang W."/>
            <person name="Lu Y."/>
        </authorList>
    </citation>
    <scope>NUCLEOTIDE SEQUENCE [LARGE SCALE GENOMIC DNA]</scope>
    <source>
        <strain evidence="1 2">HCCB 10218</strain>
    </source>
</reference>
<dbReference type="EMBL" id="CP011340">
    <property type="protein sequence ID" value="ALC20740.1"/>
    <property type="molecule type" value="Genomic_DNA"/>
</dbReference>
<dbReference type="Proteomes" id="UP000060513">
    <property type="component" value="Chromosome"/>
</dbReference>
<proteinExistence type="predicted"/>
<gene>
    <name evidence="1" type="ORF">SPRI_2434</name>
</gene>
<dbReference type="GeneID" id="97236523"/>
<dbReference type="PATRIC" id="fig|38300.4.peg.2571"/>
<organism evidence="1">
    <name type="scientific">Streptomyces pristinaespiralis</name>
    <dbReference type="NCBI Taxonomy" id="38300"/>
    <lineage>
        <taxon>Bacteria</taxon>
        <taxon>Bacillati</taxon>
        <taxon>Actinomycetota</taxon>
        <taxon>Actinomycetes</taxon>
        <taxon>Kitasatosporales</taxon>
        <taxon>Streptomycetaceae</taxon>
        <taxon>Streptomyces</taxon>
    </lineage>
</organism>
<dbReference type="RefSeq" id="WP_005311691.1">
    <property type="nucleotide sequence ID" value="NZ_CP011340.1"/>
</dbReference>
<protein>
    <submittedName>
        <fullName evidence="1">Uncharacterized protein</fullName>
    </submittedName>
</protein>
<name>A0A0M4D8I5_STRPR</name>
<accession>A0A0M4D8I5</accession>